<gene>
    <name evidence="1" type="ORF">FWK35_00006070</name>
</gene>
<comment type="caution">
    <text evidence="1">The sequence shown here is derived from an EMBL/GenBank/DDBJ whole genome shotgun (WGS) entry which is preliminary data.</text>
</comment>
<name>A0A6G0ZQ23_APHCR</name>
<organism evidence="1 2">
    <name type="scientific">Aphis craccivora</name>
    <name type="common">Cowpea aphid</name>
    <dbReference type="NCBI Taxonomy" id="307492"/>
    <lineage>
        <taxon>Eukaryota</taxon>
        <taxon>Metazoa</taxon>
        <taxon>Ecdysozoa</taxon>
        <taxon>Arthropoda</taxon>
        <taxon>Hexapoda</taxon>
        <taxon>Insecta</taxon>
        <taxon>Pterygota</taxon>
        <taxon>Neoptera</taxon>
        <taxon>Paraneoptera</taxon>
        <taxon>Hemiptera</taxon>
        <taxon>Sternorrhyncha</taxon>
        <taxon>Aphidomorpha</taxon>
        <taxon>Aphidoidea</taxon>
        <taxon>Aphididae</taxon>
        <taxon>Aphidini</taxon>
        <taxon>Aphis</taxon>
        <taxon>Aphis</taxon>
    </lineage>
</organism>
<evidence type="ECO:0000313" key="2">
    <source>
        <dbReference type="Proteomes" id="UP000478052"/>
    </source>
</evidence>
<keyword evidence="2" id="KW-1185">Reference proteome</keyword>
<evidence type="ECO:0000313" key="1">
    <source>
        <dbReference type="EMBL" id="KAF0773428.1"/>
    </source>
</evidence>
<reference evidence="1 2" key="1">
    <citation type="submission" date="2019-08" db="EMBL/GenBank/DDBJ databases">
        <title>Whole genome of Aphis craccivora.</title>
        <authorList>
            <person name="Voronova N.V."/>
            <person name="Shulinski R.S."/>
            <person name="Bandarenka Y.V."/>
            <person name="Zhorov D.G."/>
            <person name="Warner D."/>
        </authorList>
    </citation>
    <scope>NUCLEOTIDE SEQUENCE [LARGE SCALE GENOMIC DNA]</scope>
    <source>
        <strain evidence="1">180601</strain>
        <tissue evidence="1">Whole Body</tissue>
    </source>
</reference>
<dbReference type="Proteomes" id="UP000478052">
    <property type="component" value="Unassembled WGS sequence"/>
</dbReference>
<dbReference type="AlphaFoldDB" id="A0A6G0ZQ23"/>
<sequence length="134" mass="15606">MEENIFLEGWSSVNAKKAKNICLDANSEWSDECIDFILQCFNAKCIMINESSWCIREFSKALGKTQKNYGKSFGVLDQIDFLYSCNSKTNHCKYLKFSPNFYVSVIYTQLNFQKILTFFDVNKKILDGQINFKI</sequence>
<protein>
    <submittedName>
        <fullName evidence="1">Uncharacterized protein</fullName>
    </submittedName>
</protein>
<proteinExistence type="predicted"/>
<dbReference type="EMBL" id="VUJU01000062">
    <property type="protein sequence ID" value="KAF0773428.1"/>
    <property type="molecule type" value="Genomic_DNA"/>
</dbReference>
<accession>A0A6G0ZQ23</accession>